<accession>A0A9J6CLL9</accession>
<evidence type="ECO:0000313" key="2">
    <source>
        <dbReference type="EMBL" id="KAG5682494.1"/>
    </source>
</evidence>
<proteinExistence type="predicted"/>
<evidence type="ECO:0000313" key="3">
    <source>
        <dbReference type="Proteomes" id="UP001107558"/>
    </source>
</evidence>
<name>A0A9J6CLL9_POLVA</name>
<reference evidence="2" key="1">
    <citation type="submission" date="2021-03" db="EMBL/GenBank/DDBJ databases">
        <title>Chromosome level genome of the anhydrobiotic midge Polypedilum vanderplanki.</title>
        <authorList>
            <person name="Yoshida Y."/>
            <person name="Kikawada T."/>
            <person name="Gusev O."/>
        </authorList>
    </citation>
    <scope>NUCLEOTIDE SEQUENCE</scope>
    <source>
        <strain evidence="2">NIAS01</strain>
        <tissue evidence="2">Whole body or cell culture</tissue>
    </source>
</reference>
<keyword evidence="1" id="KW-0732">Signal</keyword>
<protein>
    <submittedName>
        <fullName evidence="2">Uncharacterized protein</fullName>
    </submittedName>
</protein>
<dbReference type="AlphaFoldDB" id="A0A9J6CLL9"/>
<dbReference type="EMBL" id="JADBJN010000001">
    <property type="protein sequence ID" value="KAG5682494.1"/>
    <property type="molecule type" value="Genomic_DNA"/>
</dbReference>
<dbReference type="Proteomes" id="UP001107558">
    <property type="component" value="Chromosome 1"/>
</dbReference>
<feature type="signal peptide" evidence="1">
    <location>
        <begin position="1"/>
        <end position="20"/>
    </location>
</feature>
<organism evidence="2 3">
    <name type="scientific">Polypedilum vanderplanki</name>
    <name type="common">Sleeping chironomid midge</name>
    <dbReference type="NCBI Taxonomy" id="319348"/>
    <lineage>
        <taxon>Eukaryota</taxon>
        <taxon>Metazoa</taxon>
        <taxon>Ecdysozoa</taxon>
        <taxon>Arthropoda</taxon>
        <taxon>Hexapoda</taxon>
        <taxon>Insecta</taxon>
        <taxon>Pterygota</taxon>
        <taxon>Neoptera</taxon>
        <taxon>Endopterygota</taxon>
        <taxon>Diptera</taxon>
        <taxon>Nematocera</taxon>
        <taxon>Chironomoidea</taxon>
        <taxon>Chironomidae</taxon>
        <taxon>Chironominae</taxon>
        <taxon>Polypedilum</taxon>
        <taxon>Polypedilum</taxon>
    </lineage>
</organism>
<keyword evidence="3" id="KW-1185">Reference proteome</keyword>
<gene>
    <name evidence="2" type="ORF">PVAND_011845</name>
</gene>
<sequence length="88" mass="9867">MTKLAIVFIAIFLCIQLVYCNTADDNTESDDTTSKGFLDQLQNVFTEENANKAKEHFKGVFNSAKNLTDKLTNDVKKFFEITTAAPEP</sequence>
<comment type="caution">
    <text evidence="2">The sequence shown here is derived from an EMBL/GenBank/DDBJ whole genome shotgun (WGS) entry which is preliminary data.</text>
</comment>
<evidence type="ECO:0000256" key="1">
    <source>
        <dbReference type="SAM" id="SignalP"/>
    </source>
</evidence>
<feature type="chain" id="PRO_5039898364" evidence="1">
    <location>
        <begin position="21"/>
        <end position="88"/>
    </location>
</feature>